<sequence>MSAELRADPRWPEAAQALISGCADLGPDASVELLEQVCEGLGEQLYPAFLRVLIEVNQRGDFAARALVARSLALALQQGRLPSGRRAAWGQASAPRATRSLGPLEYLCLAVWPGAQGSELSSEQFQLFASTVMELFDCAPDARQHYASQLLAVAGDALDGTLPREARGPLQQLARQWLAGAEAGQICAQYCAQYCGSAASRHAPQRSW</sequence>
<protein>
    <submittedName>
        <fullName evidence="1">Uncharacterized protein</fullName>
    </submittedName>
</protein>
<reference evidence="1" key="1">
    <citation type="submission" date="2023-09" db="EMBL/GenBank/DDBJ databases">
        <title>Paucibacter sp. APW11 Genome sequencing and assembly.</title>
        <authorList>
            <person name="Kim I."/>
        </authorList>
    </citation>
    <scope>NUCLEOTIDE SEQUENCE</scope>
    <source>
        <strain evidence="1">APW11</strain>
    </source>
</reference>
<organism evidence="1 2">
    <name type="scientific">Roseateles aquae</name>
    <dbReference type="NCBI Taxonomy" id="3077235"/>
    <lineage>
        <taxon>Bacteria</taxon>
        <taxon>Pseudomonadati</taxon>
        <taxon>Pseudomonadota</taxon>
        <taxon>Betaproteobacteria</taxon>
        <taxon>Burkholderiales</taxon>
        <taxon>Sphaerotilaceae</taxon>
        <taxon>Roseateles</taxon>
    </lineage>
</organism>
<proteinExistence type="predicted"/>
<evidence type="ECO:0000313" key="2">
    <source>
        <dbReference type="Proteomes" id="UP001246372"/>
    </source>
</evidence>
<gene>
    <name evidence="1" type="ORF">RQP53_16920</name>
</gene>
<dbReference type="EMBL" id="JAVXZY010000007">
    <property type="protein sequence ID" value="MDT9000962.1"/>
    <property type="molecule type" value="Genomic_DNA"/>
</dbReference>
<evidence type="ECO:0000313" key="1">
    <source>
        <dbReference type="EMBL" id="MDT9000962.1"/>
    </source>
</evidence>
<comment type="caution">
    <text evidence="1">The sequence shown here is derived from an EMBL/GenBank/DDBJ whole genome shotgun (WGS) entry which is preliminary data.</text>
</comment>
<accession>A0ABU3PED0</accession>
<dbReference type="RefSeq" id="WP_315651848.1">
    <property type="nucleotide sequence ID" value="NZ_JAVXZY010000007.1"/>
</dbReference>
<keyword evidence="2" id="KW-1185">Reference proteome</keyword>
<name>A0ABU3PED0_9BURK</name>
<dbReference type="Proteomes" id="UP001246372">
    <property type="component" value="Unassembled WGS sequence"/>
</dbReference>